<gene>
    <name evidence="13" type="ORF">GCM10007914_36300</name>
</gene>
<reference evidence="13" key="2">
    <citation type="submission" date="2023-01" db="EMBL/GenBank/DDBJ databases">
        <title>Draft genome sequence of Pseudoalteromonas tetraodonis strain NBRC 103034.</title>
        <authorList>
            <person name="Sun Q."/>
            <person name="Mori K."/>
        </authorList>
    </citation>
    <scope>NUCLEOTIDE SEQUENCE</scope>
    <source>
        <strain evidence="13">NBRC 103034</strain>
    </source>
</reference>
<dbReference type="PROSITE" id="PS50111">
    <property type="entry name" value="CHEMOTAXIS_TRANSDUC_2"/>
    <property type="match status" value="1"/>
</dbReference>
<dbReference type="FunFam" id="1.10.287.950:FF:000001">
    <property type="entry name" value="Methyl-accepting chemotaxis sensory transducer"/>
    <property type="match status" value="1"/>
</dbReference>
<dbReference type="SMART" id="SM00283">
    <property type="entry name" value="MA"/>
    <property type="match status" value="1"/>
</dbReference>
<comment type="similarity">
    <text evidence="7">Belongs to the methyl-accepting chemotaxis (MCP) protein family.</text>
</comment>
<keyword evidence="9" id="KW-0175">Coiled coil</keyword>
<dbReference type="InterPro" id="IPR004089">
    <property type="entry name" value="MCPsignal_dom"/>
</dbReference>
<dbReference type="GO" id="GO:0006935">
    <property type="term" value="P:chemotaxis"/>
    <property type="evidence" value="ECO:0007669"/>
    <property type="project" value="InterPro"/>
</dbReference>
<feature type="transmembrane region" description="Helical" evidence="10">
    <location>
        <begin position="12"/>
        <end position="34"/>
    </location>
</feature>
<evidence type="ECO:0000256" key="10">
    <source>
        <dbReference type="SAM" id="Phobius"/>
    </source>
</evidence>
<evidence type="ECO:0000256" key="4">
    <source>
        <dbReference type="ARBA" id="ARBA00022989"/>
    </source>
</evidence>
<dbReference type="SUPFAM" id="SSF58104">
    <property type="entry name" value="Methyl-accepting chemotaxis protein (MCP) signaling domain"/>
    <property type="match status" value="1"/>
</dbReference>
<dbReference type="EMBL" id="BSNE01000028">
    <property type="protein sequence ID" value="GLQ04749.1"/>
    <property type="molecule type" value="Genomic_DNA"/>
</dbReference>
<dbReference type="InterPro" id="IPR003660">
    <property type="entry name" value="HAMP_dom"/>
</dbReference>
<evidence type="ECO:0000256" key="3">
    <source>
        <dbReference type="ARBA" id="ARBA00022692"/>
    </source>
</evidence>
<keyword evidence="6 8" id="KW-0807">Transducer</keyword>
<protein>
    <submittedName>
        <fullName evidence="13">Methyl-accepting chemotaxis protein</fullName>
    </submittedName>
</protein>
<accession>A0AA37S7D0</accession>
<evidence type="ECO:0000259" key="11">
    <source>
        <dbReference type="PROSITE" id="PS50111"/>
    </source>
</evidence>
<feature type="coiled-coil region" evidence="9">
    <location>
        <begin position="310"/>
        <end position="337"/>
    </location>
</feature>
<dbReference type="PANTHER" id="PTHR32089:SF119">
    <property type="entry name" value="METHYL-ACCEPTING CHEMOTAXIS PROTEIN CTPL"/>
    <property type="match status" value="1"/>
</dbReference>
<comment type="subcellular location">
    <subcellularLocation>
        <location evidence="1">Cell membrane</location>
        <topology evidence="1">Multi-pass membrane protein</topology>
    </subcellularLocation>
</comment>
<dbReference type="AlphaFoldDB" id="A0AA37S7D0"/>
<dbReference type="GO" id="GO:0007165">
    <property type="term" value="P:signal transduction"/>
    <property type="evidence" value="ECO:0007669"/>
    <property type="project" value="UniProtKB-KW"/>
</dbReference>
<evidence type="ECO:0000256" key="8">
    <source>
        <dbReference type="PROSITE-ProRule" id="PRU00284"/>
    </source>
</evidence>
<evidence type="ECO:0000259" key="12">
    <source>
        <dbReference type="PROSITE" id="PS50885"/>
    </source>
</evidence>
<evidence type="ECO:0000256" key="2">
    <source>
        <dbReference type="ARBA" id="ARBA00022475"/>
    </source>
</evidence>
<dbReference type="SMART" id="SM01049">
    <property type="entry name" value="Cache_2"/>
    <property type="match status" value="1"/>
</dbReference>
<keyword evidence="2" id="KW-1003">Cell membrane</keyword>
<keyword evidence="5 10" id="KW-0472">Membrane</keyword>
<dbReference type="PANTHER" id="PTHR32089">
    <property type="entry name" value="METHYL-ACCEPTING CHEMOTAXIS PROTEIN MCPB"/>
    <property type="match status" value="1"/>
</dbReference>
<dbReference type="InterPro" id="IPR004090">
    <property type="entry name" value="Chemotax_Me-accpt_rcpt"/>
</dbReference>
<feature type="domain" description="HAMP" evidence="12">
    <location>
        <begin position="215"/>
        <end position="269"/>
    </location>
</feature>
<dbReference type="SMART" id="SM00304">
    <property type="entry name" value="HAMP"/>
    <property type="match status" value="1"/>
</dbReference>
<evidence type="ECO:0000256" key="6">
    <source>
        <dbReference type="ARBA" id="ARBA00023224"/>
    </source>
</evidence>
<dbReference type="PRINTS" id="PR00260">
    <property type="entry name" value="CHEMTRNSDUCR"/>
</dbReference>
<proteinExistence type="inferred from homology"/>
<keyword evidence="14" id="KW-1185">Reference proteome</keyword>
<name>A0AA37S7D0_9GAMM</name>
<dbReference type="CDD" id="cd06225">
    <property type="entry name" value="HAMP"/>
    <property type="match status" value="1"/>
</dbReference>
<evidence type="ECO:0000256" key="9">
    <source>
        <dbReference type="SAM" id="Coils"/>
    </source>
</evidence>
<reference evidence="13" key="1">
    <citation type="journal article" date="2014" name="Int. J. Syst. Evol. Microbiol.">
        <title>Complete genome sequence of Corynebacterium casei LMG S-19264T (=DSM 44701T), isolated from a smear-ripened cheese.</title>
        <authorList>
            <consortium name="US DOE Joint Genome Institute (JGI-PGF)"/>
            <person name="Walter F."/>
            <person name="Albersmeier A."/>
            <person name="Kalinowski J."/>
            <person name="Ruckert C."/>
        </authorList>
    </citation>
    <scope>NUCLEOTIDE SEQUENCE</scope>
    <source>
        <strain evidence="13">NBRC 103034</strain>
    </source>
</reference>
<evidence type="ECO:0000256" key="5">
    <source>
        <dbReference type="ARBA" id="ARBA00023136"/>
    </source>
</evidence>
<organism evidence="13 14">
    <name type="scientific">Pseudoalteromonas tetraodonis GFC</name>
    <dbReference type="NCBI Taxonomy" id="1315271"/>
    <lineage>
        <taxon>Bacteria</taxon>
        <taxon>Pseudomonadati</taxon>
        <taxon>Pseudomonadota</taxon>
        <taxon>Gammaproteobacteria</taxon>
        <taxon>Alteromonadales</taxon>
        <taxon>Pseudoalteromonadaceae</taxon>
        <taxon>Pseudoalteromonas</taxon>
    </lineage>
</organism>
<dbReference type="Proteomes" id="UP001161408">
    <property type="component" value="Unassembled WGS sequence"/>
</dbReference>
<evidence type="ECO:0000256" key="7">
    <source>
        <dbReference type="ARBA" id="ARBA00029447"/>
    </source>
</evidence>
<evidence type="ECO:0000313" key="14">
    <source>
        <dbReference type="Proteomes" id="UP001161408"/>
    </source>
</evidence>
<comment type="caution">
    <text evidence="13">The sequence shown here is derived from an EMBL/GenBank/DDBJ whole genome shotgun (WGS) entry which is preliminary data.</text>
</comment>
<evidence type="ECO:0000256" key="1">
    <source>
        <dbReference type="ARBA" id="ARBA00004651"/>
    </source>
</evidence>
<sequence length="547" mass="59852">MHMPNLRRFTIFQRLAILVGIVIFGLIVLSISSLSNQYKSLKNEQYLKTKNVVETAYSIITHYAALEQSQTLTRAQAQSQAMASIRSLRYDDTNYFWINNYQPAMVMHPIKPALEGKDLTNNKDPDGTPLFVEMVDVVKKSGEGYVPYKWPKPGSDKPVDKIAYVKGFNQWQWIIGSGVYLDTIDNTFSQQRTIIVINVMIMIVVVVLFSYFIGRSILTPTRLAAEMMKDISQGEGDLTRTLNENGNDEISQLSRSFNLFVSKIRESLVLVAKSANDVNEHAHAVDDSSKTSQSFIELQNDSSTQVAAAMEQMTHQIHDVSRNAEAAEQAANDAASNASTGKNVVSKTITAIETLSSNIETVSKVTADLAQESNNIGSVLDVIRSIAEQTNLLALNAAIEAARAGEHGRGFAVVADEVRTLASRTGKSTDEIQAMIAKLQEGAKAAVEAVKSSQEISISTVEQASSANASLDEIDRLVSVITDMNGQIARATEQQTSAADEVNLRINDLSQSTEQSLGNTKDLTRASDKLKQSSVELSSVVSRFKLS</sequence>
<keyword evidence="4 10" id="KW-1133">Transmembrane helix</keyword>
<dbReference type="CDD" id="cd11386">
    <property type="entry name" value="MCP_signal"/>
    <property type="match status" value="1"/>
</dbReference>
<evidence type="ECO:0000313" key="13">
    <source>
        <dbReference type="EMBL" id="GLQ04749.1"/>
    </source>
</evidence>
<dbReference type="Gene3D" id="1.10.287.950">
    <property type="entry name" value="Methyl-accepting chemotaxis protein"/>
    <property type="match status" value="1"/>
</dbReference>
<feature type="domain" description="Methyl-accepting transducer" evidence="11">
    <location>
        <begin position="274"/>
        <end position="510"/>
    </location>
</feature>
<feature type="transmembrane region" description="Helical" evidence="10">
    <location>
        <begin position="194"/>
        <end position="213"/>
    </location>
</feature>
<dbReference type="Pfam" id="PF08269">
    <property type="entry name" value="dCache_2"/>
    <property type="match status" value="1"/>
</dbReference>
<dbReference type="Pfam" id="PF00015">
    <property type="entry name" value="MCPsignal"/>
    <property type="match status" value="1"/>
</dbReference>
<dbReference type="GO" id="GO:0005886">
    <property type="term" value="C:plasma membrane"/>
    <property type="evidence" value="ECO:0007669"/>
    <property type="project" value="UniProtKB-SubCell"/>
</dbReference>
<dbReference type="InterPro" id="IPR004010">
    <property type="entry name" value="Double_Cache_2"/>
</dbReference>
<dbReference type="GO" id="GO:0004888">
    <property type="term" value="F:transmembrane signaling receptor activity"/>
    <property type="evidence" value="ECO:0007669"/>
    <property type="project" value="InterPro"/>
</dbReference>
<dbReference type="InterPro" id="IPR033480">
    <property type="entry name" value="sCache_2"/>
</dbReference>
<dbReference type="Pfam" id="PF00672">
    <property type="entry name" value="HAMP"/>
    <property type="match status" value="1"/>
</dbReference>
<keyword evidence="3 10" id="KW-0812">Transmembrane</keyword>
<dbReference type="PROSITE" id="PS50885">
    <property type="entry name" value="HAMP"/>
    <property type="match status" value="1"/>
</dbReference>
<dbReference type="Gene3D" id="3.30.450.20">
    <property type="entry name" value="PAS domain"/>
    <property type="match status" value="1"/>
</dbReference>